<dbReference type="InterPro" id="IPR050789">
    <property type="entry name" value="Diverse_Enzym_Activities"/>
</dbReference>
<dbReference type="EC" id="3.-.-.-" evidence="2"/>
<gene>
    <name evidence="2" type="ORF">ACFL27_25945</name>
</gene>
<reference evidence="2 3" key="1">
    <citation type="submission" date="2024-09" db="EMBL/GenBank/DDBJ databases">
        <title>Laminarin stimulates single cell rates of sulfate reduction while oxygen inhibits transcriptomic activity in coastal marine sediment.</title>
        <authorList>
            <person name="Lindsay M."/>
            <person name="Orcutt B."/>
            <person name="Emerson D."/>
            <person name="Stepanauskas R."/>
            <person name="D'Angelo T."/>
        </authorList>
    </citation>
    <scope>NUCLEOTIDE SEQUENCE [LARGE SCALE GENOMIC DNA]</scope>
    <source>
        <strain evidence="2">SAG AM-311-K15</strain>
    </source>
</reference>
<dbReference type="SUPFAM" id="SSF56601">
    <property type="entry name" value="beta-lactamase/transpeptidase-like"/>
    <property type="match status" value="1"/>
</dbReference>
<dbReference type="InterPro" id="IPR012338">
    <property type="entry name" value="Beta-lactam/transpept-like"/>
</dbReference>
<dbReference type="Proteomes" id="UP001594351">
    <property type="component" value="Unassembled WGS sequence"/>
</dbReference>
<dbReference type="Pfam" id="PF00144">
    <property type="entry name" value="Beta-lactamase"/>
    <property type="match status" value="1"/>
</dbReference>
<evidence type="ECO:0000313" key="3">
    <source>
        <dbReference type="Proteomes" id="UP001594351"/>
    </source>
</evidence>
<keyword evidence="2" id="KW-0378">Hydrolase</keyword>
<comment type="caution">
    <text evidence="2">The sequence shown here is derived from an EMBL/GenBank/DDBJ whole genome shotgun (WGS) entry which is preliminary data.</text>
</comment>
<evidence type="ECO:0000313" key="2">
    <source>
        <dbReference type="EMBL" id="MFC1853640.1"/>
    </source>
</evidence>
<dbReference type="Gene3D" id="3.40.710.10">
    <property type="entry name" value="DD-peptidase/beta-lactamase superfamily"/>
    <property type="match status" value="1"/>
</dbReference>
<accession>A0ABV6Z5B3</accession>
<evidence type="ECO:0000259" key="1">
    <source>
        <dbReference type="Pfam" id="PF00144"/>
    </source>
</evidence>
<dbReference type="PANTHER" id="PTHR43283:SF7">
    <property type="entry name" value="BETA-LACTAMASE-RELATED DOMAIN-CONTAINING PROTEIN"/>
    <property type="match status" value="1"/>
</dbReference>
<feature type="domain" description="Beta-lactamase-related" evidence="1">
    <location>
        <begin position="99"/>
        <end position="379"/>
    </location>
</feature>
<sequence>MKKTKQWFKRDVLKMSTPDLVAIILIFLLAGFLLSCPADDDDSTTQTDDQQFLGQGPYDGEYWPTDQWRSCSPEEVGFNSERLLLVYDYLANPAINTQGVVIIKDGYIVAEAYFGYFNQNRRHHSYSMAKSFLSALIGIALDKGYLSGVESLVYPYFPEWQQPDTEPEKQRMTIRNLLTMTSGLQWDESNYYDDTVPNDAYLMGEEDDYIQYVLNKPSLSEPGDAWCYSSGDSMLLSGIIQEVSQSNAYQFGLQYLLEPIGLSSIIWHSDPAGHTIGGWGIEATVRQYAKFGYLYLNNGQWDNEQIVSAQWVAESIKPAAQRWKFYGYQWWLLPVFNGYKNTNIPPSTFLAWGIYTQQMFIIQEKNLLVVRVANDPGSSEWDELEFLTMILDALIQDQSQ</sequence>
<keyword evidence="3" id="KW-1185">Reference proteome</keyword>
<dbReference type="GO" id="GO:0016787">
    <property type="term" value="F:hydrolase activity"/>
    <property type="evidence" value="ECO:0007669"/>
    <property type="project" value="UniProtKB-KW"/>
</dbReference>
<name>A0ABV6Z5B3_UNCC1</name>
<dbReference type="EMBL" id="JBHPBY010000559">
    <property type="protein sequence ID" value="MFC1853640.1"/>
    <property type="molecule type" value="Genomic_DNA"/>
</dbReference>
<organism evidence="2 3">
    <name type="scientific">candidate division CSSED10-310 bacterium</name>
    <dbReference type="NCBI Taxonomy" id="2855610"/>
    <lineage>
        <taxon>Bacteria</taxon>
        <taxon>Bacteria division CSSED10-310</taxon>
    </lineage>
</organism>
<dbReference type="PANTHER" id="PTHR43283">
    <property type="entry name" value="BETA-LACTAMASE-RELATED"/>
    <property type="match status" value="1"/>
</dbReference>
<protein>
    <submittedName>
        <fullName evidence="2">Serine hydrolase domain-containing protein</fullName>
        <ecNumber evidence="2">3.-.-.-</ecNumber>
    </submittedName>
</protein>
<dbReference type="InterPro" id="IPR001466">
    <property type="entry name" value="Beta-lactam-related"/>
</dbReference>
<proteinExistence type="predicted"/>